<accession>A0A8J8B0U6</accession>
<dbReference type="SUPFAM" id="SSF161098">
    <property type="entry name" value="MetI-like"/>
    <property type="match status" value="1"/>
</dbReference>
<feature type="transmembrane region" description="Helical" evidence="9">
    <location>
        <begin position="208"/>
        <end position="229"/>
    </location>
</feature>
<evidence type="ECO:0000256" key="6">
    <source>
        <dbReference type="ARBA" id="ARBA00022692"/>
    </source>
</evidence>
<dbReference type="EMBL" id="JAGSND010000002">
    <property type="protein sequence ID" value="MBR0597142.1"/>
    <property type="molecule type" value="Genomic_DNA"/>
</dbReference>
<evidence type="ECO:0000256" key="5">
    <source>
        <dbReference type="ARBA" id="ARBA00022592"/>
    </source>
</evidence>
<evidence type="ECO:0000313" key="12">
    <source>
        <dbReference type="EMBL" id="MBR0597142.1"/>
    </source>
</evidence>
<keyword evidence="8 9" id="KW-0472">Membrane</keyword>
<dbReference type="NCBIfam" id="TIGR02138">
    <property type="entry name" value="phosphate_pstC"/>
    <property type="match status" value="1"/>
</dbReference>
<reference evidence="12" key="1">
    <citation type="submission" date="2021-04" db="EMBL/GenBank/DDBJ databases">
        <title>Sinoanaerobacter chloroacetimidivorans sp. nov., an obligate anaerobic bacterium isolated from anaerobic sludge.</title>
        <authorList>
            <person name="Bao Y."/>
        </authorList>
    </citation>
    <scope>NUCLEOTIDE SEQUENCE</scope>
    <source>
        <strain evidence="12">BAD-6</strain>
    </source>
</reference>
<evidence type="ECO:0000256" key="7">
    <source>
        <dbReference type="ARBA" id="ARBA00022989"/>
    </source>
</evidence>
<dbReference type="RefSeq" id="WP_227017271.1">
    <property type="nucleotide sequence ID" value="NZ_JAGSND010000002.1"/>
</dbReference>
<keyword evidence="5 10" id="KW-0592">Phosphate transport</keyword>
<reference evidence="12" key="2">
    <citation type="submission" date="2021-04" db="EMBL/GenBank/DDBJ databases">
        <authorList>
            <person name="Liu J."/>
        </authorList>
    </citation>
    <scope>NUCLEOTIDE SEQUENCE</scope>
    <source>
        <strain evidence="12">BAD-6</strain>
    </source>
</reference>
<dbReference type="PANTHER" id="PTHR30425:SF1">
    <property type="entry name" value="PHOSPHATE TRANSPORT SYSTEM PERMEASE PROTEIN PSTC"/>
    <property type="match status" value="1"/>
</dbReference>
<feature type="transmembrane region" description="Helical" evidence="9">
    <location>
        <begin position="265"/>
        <end position="284"/>
    </location>
</feature>
<keyword evidence="3 9" id="KW-0813">Transport</keyword>
<evidence type="ECO:0000256" key="1">
    <source>
        <dbReference type="ARBA" id="ARBA00004651"/>
    </source>
</evidence>
<comment type="caution">
    <text evidence="12">The sequence shown here is derived from an EMBL/GenBank/DDBJ whole genome shotgun (WGS) entry which is preliminary data.</text>
</comment>
<organism evidence="12 13">
    <name type="scientific">Sinanaerobacter chloroacetimidivorans</name>
    <dbReference type="NCBI Taxonomy" id="2818044"/>
    <lineage>
        <taxon>Bacteria</taxon>
        <taxon>Bacillati</taxon>
        <taxon>Bacillota</taxon>
        <taxon>Clostridia</taxon>
        <taxon>Peptostreptococcales</taxon>
        <taxon>Anaerovoracaceae</taxon>
        <taxon>Sinanaerobacter</taxon>
    </lineage>
</organism>
<dbReference type="InterPro" id="IPR011864">
    <property type="entry name" value="Phosphate_PstC"/>
</dbReference>
<keyword evidence="6 9" id="KW-0812">Transmembrane</keyword>
<dbReference type="Proteomes" id="UP000675664">
    <property type="component" value="Unassembled WGS sequence"/>
</dbReference>
<dbReference type="InterPro" id="IPR035906">
    <property type="entry name" value="MetI-like_sf"/>
</dbReference>
<dbReference type="CDD" id="cd06261">
    <property type="entry name" value="TM_PBP2"/>
    <property type="match status" value="1"/>
</dbReference>
<dbReference type="GO" id="GO:0005886">
    <property type="term" value="C:plasma membrane"/>
    <property type="evidence" value="ECO:0007669"/>
    <property type="project" value="UniProtKB-SubCell"/>
</dbReference>
<dbReference type="PANTHER" id="PTHR30425">
    <property type="entry name" value="PHOSPHATE TRANSPORT SYSTEM PERMEASE PROTEIN PST"/>
    <property type="match status" value="1"/>
</dbReference>
<sequence length="296" mass="30990">MKTYERIIEKLILISAVVATISVALITIFIFQSGLPVLASYGVFDFILGTTWSPTNGSYGILPLIAGTLSVTFGALVIGIPTGIACAVFLAEILPAKWAKGFKSAIELLAGIPSVVYGFFGLVVLVPAIRNYILPIYQFFNPDKSTTGFSILAGAVILAIMILPTIVSISENSIAAVPREYKEASLALGANKMETIIKVLIPAAKSGIISSIILGMGRAIGETMAVLLITGNMAKIPGSILDPVATLTGTIAMEMGYASPTHQQALFAVGIILFVIIMLLNIIAQVSMKGIGGKAS</sequence>
<dbReference type="Pfam" id="PF00528">
    <property type="entry name" value="BPD_transp_1"/>
    <property type="match status" value="1"/>
</dbReference>
<comment type="subcellular location">
    <subcellularLocation>
        <location evidence="1 9">Cell membrane</location>
        <topology evidence="1 9">Multi-pass membrane protein</topology>
    </subcellularLocation>
</comment>
<dbReference type="InterPro" id="IPR051124">
    <property type="entry name" value="Phosphate_Transport_Permease"/>
</dbReference>
<name>A0A8J8B0U6_9FIRM</name>
<evidence type="ECO:0000256" key="2">
    <source>
        <dbReference type="ARBA" id="ARBA00007069"/>
    </source>
</evidence>
<gene>
    <name evidence="12" type="primary">pstC</name>
    <name evidence="12" type="ORF">KCX82_04600</name>
</gene>
<feature type="transmembrane region" description="Helical" evidence="9">
    <location>
        <begin position="149"/>
        <end position="169"/>
    </location>
</feature>
<comment type="function">
    <text evidence="10">Part of the binding-protein-dependent transport system for phosphate; probably responsible for the translocation of the substrate across the membrane.</text>
</comment>
<feature type="domain" description="ABC transmembrane type-1" evidence="11">
    <location>
        <begin position="65"/>
        <end position="284"/>
    </location>
</feature>
<evidence type="ECO:0000256" key="10">
    <source>
        <dbReference type="RuleBase" id="RU363054"/>
    </source>
</evidence>
<evidence type="ECO:0000256" key="8">
    <source>
        <dbReference type="ARBA" id="ARBA00023136"/>
    </source>
</evidence>
<dbReference type="AlphaFoldDB" id="A0A8J8B0U6"/>
<evidence type="ECO:0000256" key="3">
    <source>
        <dbReference type="ARBA" id="ARBA00022448"/>
    </source>
</evidence>
<evidence type="ECO:0000313" key="13">
    <source>
        <dbReference type="Proteomes" id="UP000675664"/>
    </source>
</evidence>
<keyword evidence="7 9" id="KW-1133">Transmembrane helix</keyword>
<dbReference type="InterPro" id="IPR000515">
    <property type="entry name" value="MetI-like"/>
</dbReference>
<proteinExistence type="inferred from homology"/>
<feature type="transmembrane region" description="Helical" evidence="9">
    <location>
        <begin position="12"/>
        <end position="31"/>
    </location>
</feature>
<dbReference type="PROSITE" id="PS50928">
    <property type="entry name" value="ABC_TM1"/>
    <property type="match status" value="1"/>
</dbReference>
<comment type="similarity">
    <text evidence="2 10">Belongs to the binding-protein-dependent transport system permease family. CysTW subfamily.</text>
</comment>
<evidence type="ECO:0000256" key="9">
    <source>
        <dbReference type="RuleBase" id="RU363032"/>
    </source>
</evidence>
<dbReference type="GO" id="GO:0005315">
    <property type="term" value="F:phosphate transmembrane transporter activity"/>
    <property type="evidence" value="ECO:0007669"/>
    <property type="project" value="InterPro"/>
</dbReference>
<keyword evidence="13" id="KW-1185">Reference proteome</keyword>
<protein>
    <recommendedName>
        <fullName evidence="10">Phosphate transport system permease protein</fullName>
    </recommendedName>
</protein>
<feature type="transmembrane region" description="Helical" evidence="9">
    <location>
        <begin position="61"/>
        <end position="94"/>
    </location>
</feature>
<dbReference type="GO" id="GO:0006817">
    <property type="term" value="P:phosphate ion transport"/>
    <property type="evidence" value="ECO:0007669"/>
    <property type="project" value="UniProtKB-KW"/>
</dbReference>
<feature type="transmembrane region" description="Helical" evidence="9">
    <location>
        <begin position="106"/>
        <end position="129"/>
    </location>
</feature>
<evidence type="ECO:0000256" key="4">
    <source>
        <dbReference type="ARBA" id="ARBA00022475"/>
    </source>
</evidence>
<dbReference type="Gene3D" id="1.10.3720.10">
    <property type="entry name" value="MetI-like"/>
    <property type="match status" value="1"/>
</dbReference>
<evidence type="ECO:0000259" key="11">
    <source>
        <dbReference type="PROSITE" id="PS50928"/>
    </source>
</evidence>
<keyword evidence="4 10" id="KW-1003">Cell membrane</keyword>